<keyword evidence="1" id="KW-1133">Transmembrane helix</keyword>
<dbReference type="RefSeq" id="WP_203725582.1">
    <property type="nucleotide sequence ID" value="NZ_BOML01000012.1"/>
</dbReference>
<feature type="transmembrane region" description="Helical" evidence="1">
    <location>
        <begin position="271"/>
        <end position="294"/>
    </location>
</feature>
<keyword evidence="3" id="KW-1185">Reference proteome</keyword>
<proteinExistence type="predicted"/>
<dbReference type="Proteomes" id="UP000637628">
    <property type="component" value="Unassembled WGS sequence"/>
</dbReference>
<feature type="transmembrane region" description="Helical" evidence="1">
    <location>
        <begin position="238"/>
        <end position="259"/>
    </location>
</feature>
<keyword evidence="1" id="KW-0812">Transmembrane</keyword>
<protein>
    <submittedName>
        <fullName evidence="2">Uncharacterized protein</fullName>
    </submittedName>
</protein>
<accession>A0ABQ3YQR3</accession>
<name>A0ABQ3YQR3_9ACTN</name>
<dbReference type="EMBL" id="BOML01000012">
    <property type="protein sequence ID" value="GID99929.1"/>
    <property type="molecule type" value="Genomic_DNA"/>
</dbReference>
<evidence type="ECO:0000313" key="3">
    <source>
        <dbReference type="Proteomes" id="UP000637628"/>
    </source>
</evidence>
<keyword evidence="1" id="KW-0472">Membrane</keyword>
<sequence>MDRERLLEKTPAAARSAPVPADGGNAAIARLVSTPGDVLLEPMPVSPAQIRVLGDYTDEQISLELYGITTVPINYLSHDSVEVFYSTLLPKWRPAFRLTASEWEKTGAEEKEKIGKEVDGKVVWGERDRWEPIRDPHRGGLVVAYGRSSGGYTEIRNTAGEIVFVDEKPIEPVRIPIIDDIGDALKGLGYAAVGVVDAWLEDNWAALGLPPHEQPLATLLGIPPDSVAYRIGRGGGHLLSLLQAAAEIVGGAAIVAGGAGEMMVGIATTPAGGVGLVIMPVAVVTVAAGTAVVVHGGALAAAMFRNASGGGGGGGGGGGKKRGEWKITKEGTAESRRGKMGRYDKSKSDGLWWSRDTEGHGGSKWKVFEEGNDGLHWKADADEFGDFIVGKHKGPTGKFIPWSELIPIQ</sequence>
<evidence type="ECO:0000256" key="1">
    <source>
        <dbReference type="SAM" id="Phobius"/>
    </source>
</evidence>
<reference evidence="2 3" key="1">
    <citation type="submission" date="2021-01" db="EMBL/GenBank/DDBJ databases">
        <title>Whole genome shotgun sequence of Actinoplanes durhamensis NBRC 14914.</title>
        <authorList>
            <person name="Komaki H."/>
            <person name="Tamura T."/>
        </authorList>
    </citation>
    <scope>NUCLEOTIDE SEQUENCE [LARGE SCALE GENOMIC DNA]</scope>
    <source>
        <strain evidence="2 3">NBRC 14914</strain>
    </source>
</reference>
<evidence type="ECO:0000313" key="2">
    <source>
        <dbReference type="EMBL" id="GID99929.1"/>
    </source>
</evidence>
<comment type="caution">
    <text evidence="2">The sequence shown here is derived from an EMBL/GenBank/DDBJ whole genome shotgun (WGS) entry which is preliminary data.</text>
</comment>
<organism evidence="2 3">
    <name type="scientific">Paractinoplanes durhamensis</name>
    <dbReference type="NCBI Taxonomy" id="113563"/>
    <lineage>
        <taxon>Bacteria</taxon>
        <taxon>Bacillati</taxon>
        <taxon>Actinomycetota</taxon>
        <taxon>Actinomycetes</taxon>
        <taxon>Micromonosporales</taxon>
        <taxon>Micromonosporaceae</taxon>
        <taxon>Paractinoplanes</taxon>
    </lineage>
</organism>
<gene>
    <name evidence="2" type="ORF">Adu01nite_12800</name>
</gene>